<dbReference type="AlphaFoldDB" id="A0A1E7FTQ7"/>
<feature type="region of interest" description="Disordered" evidence="1">
    <location>
        <begin position="94"/>
        <end position="119"/>
    </location>
</feature>
<dbReference type="EMBL" id="KV784354">
    <property type="protein sequence ID" value="OEU21203.1"/>
    <property type="molecule type" value="Genomic_DNA"/>
</dbReference>
<dbReference type="Proteomes" id="UP000095751">
    <property type="component" value="Unassembled WGS sequence"/>
</dbReference>
<accession>A0A1E7FTQ7</accession>
<sequence length="290" mass="33597">MEAAFNSLSCCFVDDNPADDIECNRDYLQDRKHRRGRSRTFRINVNASCESFDSSRTQKFTESLNTLNQELEIACHVNTTNKEKGKDFIGLKNEEENVNTHKRKSRRRHRPREQKSKTAKFVKVQNKQAHYNQKEIDRGTADNILLYSDNSNIETLQRVGDSERETQLIIRNESIDIRDCSSTLFSSPSWNERETRRRNRQSMGKKIMSMRFKSKVYSSISVSTDSTHCIGSVDSVVSREEFQREDNNGARRMESSKSRRMKQSTSASKFFKRFGSISRKKHVSYASGGS</sequence>
<protein>
    <submittedName>
        <fullName evidence="2">Uncharacterized protein</fullName>
    </submittedName>
</protein>
<feature type="compositionally biased region" description="Basic residues" evidence="1">
    <location>
        <begin position="100"/>
        <end position="119"/>
    </location>
</feature>
<evidence type="ECO:0000313" key="2">
    <source>
        <dbReference type="EMBL" id="OEU21203.1"/>
    </source>
</evidence>
<dbReference type="KEGG" id="fcy:FRACYDRAFT_234829"/>
<organism evidence="2 3">
    <name type="scientific">Fragilariopsis cylindrus CCMP1102</name>
    <dbReference type="NCBI Taxonomy" id="635003"/>
    <lineage>
        <taxon>Eukaryota</taxon>
        <taxon>Sar</taxon>
        <taxon>Stramenopiles</taxon>
        <taxon>Ochrophyta</taxon>
        <taxon>Bacillariophyta</taxon>
        <taxon>Bacillariophyceae</taxon>
        <taxon>Bacillariophycidae</taxon>
        <taxon>Bacillariales</taxon>
        <taxon>Bacillariaceae</taxon>
        <taxon>Fragilariopsis</taxon>
    </lineage>
</organism>
<evidence type="ECO:0000256" key="1">
    <source>
        <dbReference type="SAM" id="MobiDB-lite"/>
    </source>
</evidence>
<feature type="compositionally biased region" description="Basic and acidic residues" evidence="1">
    <location>
        <begin position="241"/>
        <end position="257"/>
    </location>
</feature>
<dbReference type="InParanoid" id="A0A1E7FTQ7"/>
<name>A0A1E7FTQ7_9STRA</name>
<reference evidence="2 3" key="1">
    <citation type="submission" date="2016-09" db="EMBL/GenBank/DDBJ databases">
        <title>Extensive genetic diversity and differential bi-allelic expression allows diatom success in the polar Southern Ocean.</title>
        <authorList>
            <consortium name="DOE Joint Genome Institute"/>
            <person name="Mock T."/>
            <person name="Otillar R.P."/>
            <person name="Strauss J."/>
            <person name="Dupont C."/>
            <person name="Frickenhaus S."/>
            <person name="Maumus F."/>
            <person name="Mcmullan M."/>
            <person name="Sanges R."/>
            <person name="Schmutz J."/>
            <person name="Toseland A."/>
            <person name="Valas R."/>
            <person name="Veluchamy A."/>
            <person name="Ward B.J."/>
            <person name="Allen A."/>
            <person name="Barry K."/>
            <person name="Falciatore A."/>
            <person name="Ferrante M."/>
            <person name="Fortunato A.E."/>
            <person name="Gloeckner G."/>
            <person name="Gruber A."/>
            <person name="Hipkin R."/>
            <person name="Janech M."/>
            <person name="Kroth P."/>
            <person name="Leese F."/>
            <person name="Lindquist E."/>
            <person name="Lyon B.R."/>
            <person name="Martin J."/>
            <person name="Mayer C."/>
            <person name="Parker M."/>
            <person name="Quesneville H."/>
            <person name="Raymond J."/>
            <person name="Uhlig C."/>
            <person name="Valentin K.U."/>
            <person name="Worden A.Z."/>
            <person name="Armbrust E.V."/>
            <person name="Bowler C."/>
            <person name="Green B."/>
            <person name="Moulton V."/>
            <person name="Van Oosterhout C."/>
            <person name="Grigoriev I."/>
        </authorList>
    </citation>
    <scope>NUCLEOTIDE SEQUENCE [LARGE SCALE GENOMIC DNA]</scope>
    <source>
        <strain evidence="2 3">CCMP1102</strain>
    </source>
</reference>
<proteinExistence type="predicted"/>
<gene>
    <name evidence="2" type="ORF">FRACYDRAFT_234829</name>
</gene>
<feature type="region of interest" description="Disordered" evidence="1">
    <location>
        <begin position="241"/>
        <end position="268"/>
    </location>
</feature>
<evidence type="ECO:0000313" key="3">
    <source>
        <dbReference type="Proteomes" id="UP000095751"/>
    </source>
</evidence>
<keyword evidence="3" id="KW-1185">Reference proteome</keyword>